<name>A0AAI8VCA3_9PEZI</name>
<organism evidence="2 3">
    <name type="scientific">Anthostomella pinea</name>
    <dbReference type="NCBI Taxonomy" id="933095"/>
    <lineage>
        <taxon>Eukaryota</taxon>
        <taxon>Fungi</taxon>
        <taxon>Dikarya</taxon>
        <taxon>Ascomycota</taxon>
        <taxon>Pezizomycotina</taxon>
        <taxon>Sordariomycetes</taxon>
        <taxon>Xylariomycetidae</taxon>
        <taxon>Xylariales</taxon>
        <taxon>Xylariaceae</taxon>
        <taxon>Anthostomella</taxon>
    </lineage>
</organism>
<reference evidence="2" key="1">
    <citation type="submission" date="2023-10" db="EMBL/GenBank/DDBJ databases">
        <authorList>
            <person name="Hackl T."/>
        </authorList>
    </citation>
    <scope>NUCLEOTIDE SEQUENCE</scope>
</reference>
<feature type="region of interest" description="Disordered" evidence="1">
    <location>
        <begin position="1"/>
        <end position="31"/>
    </location>
</feature>
<comment type="caution">
    <text evidence="2">The sequence shown here is derived from an EMBL/GenBank/DDBJ whole genome shotgun (WGS) entry which is preliminary data.</text>
</comment>
<evidence type="ECO:0000256" key="1">
    <source>
        <dbReference type="SAM" id="MobiDB-lite"/>
    </source>
</evidence>
<evidence type="ECO:0000313" key="3">
    <source>
        <dbReference type="Proteomes" id="UP001295740"/>
    </source>
</evidence>
<accession>A0AAI8VCA3</accession>
<protein>
    <submittedName>
        <fullName evidence="2">Uu.00g096730.m01.CDS01</fullName>
    </submittedName>
</protein>
<dbReference type="AlphaFoldDB" id="A0AAI8VCA3"/>
<feature type="compositionally biased region" description="Acidic residues" evidence="1">
    <location>
        <begin position="7"/>
        <end position="18"/>
    </location>
</feature>
<proteinExistence type="predicted"/>
<keyword evidence="3" id="KW-1185">Reference proteome</keyword>
<feature type="region of interest" description="Disordered" evidence="1">
    <location>
        <begin position="245"/>
        <end position="293"/>
    </location>
</feature>
<gene>
    <name evidence="2" type="ORF">KHLLAP_LOCUS2747</name>
</gene>
<dbReference type="Proteomes" id="UP001295740">
    <property type="component" value="Unassembled WGS sequence"/>
</dbReference>
<sequence length="293" mass="32798">MGYTNDTLDEPETDEDVTDQNYLGGTPKLFDMPEFLQPQTKPMGYRDRGLMPRLDPEAWDSPAIFIANLPGLKDLVWNVWAHPNQMPSCILAAVHALGCRLHMHTFSIRNLRQDPENHDEPHPDDLALATSPSLHSIVAHRSNFASPTATDDYPHKAIFQMMAGAAPRLAHVWMRSVDTLDARGLQETTTLTRSSLVEFFPVTEVADQGARGSLKGLVMREMALNYTSIDPWIHHTDFANLVRRASSKKPKRASTQRPGNSCGRRRPETGGTTGRAFLFPTSRHKTSGWIPHQ</sequence>
<feature type="compositionally biased region" description="Basic residues" evidence="1">
    <location>
        <begin position="245"/>
        <end position="254"/>
    </location>
</feature>
<dbReference type="EMBL" id="CAUWAG010000004">
    <property type="protein sequence ID" value="CAJ2502279.1"/>
    <property type="molecule type" value="Genomic_DNA"/>
</dbReference>
<evidence type="ECO:0000313" key="2">
    <source>
        <dbReference type="EMBL" id="CAJ2502279.1"/>
    </source>
</evidence>